<accession>A0A834FTZ6</accession>
<evidence type="ECO:0000313" key="2">
    <source>
        <dbReference type="EMBL" id="KAF7112584.1"/>
    </source>
</evidence>
<keyword evidence="3" id="KW-1185">Reference proteome</keyword>
<dbReference type="Proteomes" id="UP000626092">
    <property type="component" value="Unassembled WGS sequence"/>
</dbReference>
<organism evidence="2 3">
    <name type="scientific">Rhododendron simsii</name>
    <name type="common">Sims's rhododendron</name>
    <dbReference type="NCBI Taxonomy" id="118357"/>
    <lineage>
        <taxon>Eukaryota</taxon>
        <taxon>Viridiplantae</taxon>
        <taxon>Streptophyta</taxon>
        <taxon>Embryophyta</taxon>
        <taxon>Tracheophyta</taxon>
        <taxon>Spermatophyta</taxon>
        <taxon>Magnoliopsida</taxon>
        <taxon>eudicotyledons</taxon>
        <taxon>Gunneridae</taxon>
        <taxon>Pentapetalae</taxon>
        <taxon>asterids</taxon>
        <taxon>Ericales</taxon>
        <taxon>Ericaceae</taxon>
        <taxon>Ericoideae</taxon>
        <taxon>Rhodoreae</taxon>
        <taxon>Rhododendron</taxon>
    </lineage>
</organism>
<feature type="chain" id="PRO_5032965355" evidence="1">
    <location>
        <begin position="19"/>
        <end position="126"/>
    </location>
</feature>
<gene>
    <name evidence="2" type="ORF">RHSIM_RhsimUnG0214500</name>
</gene>
<keyword evidence="1" id="KW-0732">Signal</keyword>
<dbReference type="EMBL" id="WJXA01000464">
    <property type="protein sequence ID" value="KAF7112584.1"/>
    <property type="molecule type" value="Genomic_DNA"/>
</dbReference>
<proteinExistence type="predicted"/>
<reference evidence="2" key="1">
    <citation type="submission" date="2019-11" db="EMBL/GenBank/DDBJ databases">
        <authorList>
            <person name="Liu Y."/>
            <person name="Hou J."/>
            <person name="Li T.-Q."/>
            <person name="Guan C.-H."/>
            <person name="Wu X."/>
            <person name="Wu H.-Z."/>
            <person name="Ling F."/>
            <person name="Zhang R."/>
            <person name="Shi X.-G."/>
            <person name="Ren J.-P."/>
            <person name="Chen E.-F."/>
            <person name="Sun J.-M."/>
        </authorList>
    </citation>
    <scope>NUCLEOTIDE SEQUENCE</scope>
    <source>
        <strain evidence="2">Adult_tree_wgs_1</strain>
        <tissue evidence="2">Leaves</tissue>
    </source>
</reference>
<evidence type="ECO:0000313" key="3">
    <source>
        <dbReference type="Proteomes" id="UP000626092"/>
    </source>
</evidence>
<name>A0A834FTZ6_RHOSS</name>
<evidence type="ECO:0000256" key="1">
    <source>
        <dbReference type="SAM" id="SignalP"/>
    </source>
</evidence>
<protein>
    <submittedName>
        <fullName evidence="2">Uncharacterized protein</fullName>
    </submittedName>
</protein>
<sequence length="126" mass="13757">MNLEIIALLISKIVPIFGSTPLVVPTTYPTLPLPTISVAKRVEMHVDAQVTMEEQNRGANPPNDETINVSHVSEMVGLHDDTQEANEETNVEFDLPNGEVVQQQGDAKSIIEMSNVHVNCTTGKHS</sequence>
<comment type="caution">
    <text evidence="2">The sequence shown here is derived from an EMBL/GenBank/DDBJ whole genome shotgun (WGS) entry which is preliminary data.</text>
</comment>
<dbReference type="AlphaFoldDB" id="A0A834FTZ6"/>
<feature type="signal peptide" evidence="1">
    <location>
        <begin position="1"/>
        <end position="18"/>
    </location>
</feature>